<evidence type="ECO:0000256" key="1">
    <source>
        <dbReference type="ARBA" id="ARBA00004141"/>
    </source>
</evidence>
<comment type="similarity">
    <text evidence="2 6">Belongs to the sodium:solute symporter (SSF) (TC 2.A.21) family.</text>
</comment>
<dbReference type="Pfam" id="PF00474">
    <property type="entry name" value="SSF"/>
    <property type="match status" value="1"/>
</dbReference>
<feature type="transmembrane region" description="Helical" evidence="7">
    <location>
        <begin position="409"/>
        <end position="427"/>
    </location>
</feature>
<accession>A0A1M4SVA0</accession>
<feature type="transmembrane region" description="Helical" evidence="7">
    <location>
        <begin position="121"/>
        <end position="147"/>
    </location>
</feature>
<dbReference type="STRING" id="1533.SAMN05443638_101185"/>
<dbReference type="AlphaFoldDB" id="A0A1M4SVA0"/>
<evidence type="ECO:0000256" key="6">
    <source>
        <dbReference type="RuleBase" id="RU362091"/>
    </source>
</evidence>
<gene>
    <name evidence="8" type="ORF">SAMN05443638_101185</name>
</gene>
<dbReference type="GO" id="GO:0005412">
    <property type="term" value="F:D-glucose:sodium symporter activity"/>
    <property type="evidence" value="ECO:0007669"/>
    <property type="project" value="TreeGrafter"/>
</dbReference>
<feature type="transmembrane region" description="Helical" evidence="7">
    <location>
        <begin position="6"/>
        <end position="21"/>
    </location>
</feature>
<evidence type="ECO:0000256" key="7">
    <source>
        <dbReference type="SAM" id="Phobius"/>
    </source>
</evidence>
<keyword evidence="5 7" id="KW-0472">Membrane</keyword>
<dbReference type="GO" id="GO:0005886">
    <property type="term" value="C:plasma membrane"/>
    <property type="evidence" value="ECO:0007669"/>
    <property type="project" value="TreeGrafter"/>
</dbReference>
<dbReference type="RefSeq" id="WP_072892342.1">
    <property type="nucleotide sequence ID" value="NZ_FQVM01000001.1"/>
</dbReference>
<name>A0A1M4SVA0_9CLOT</name>
<evidence type="ECO:0000256" key="4">
    <source>
        <dbReference type="ARBA" id="ARBA00022989"/>
    </source>
</evidence>
<feature type="transmembrane region" description="Helical" evidence="7">
    <location>
        <begin position="280"/>
        <end position="305"/>
    </location>
</feature>
<protein>
    <submittedName>
        <fullName evidence="8">Solute:Na+ symporter, SSS family</fullName>
    </submittedName>
</protein>
<keyword evidence="9" id="KW-1185">Reference proteome</keyword>
<reference evidence="8 9" key="1">
    <citation type="submission" date="2016-11" db="EMBL/GenBank/DDBJ databases">
        <authorList>
            <person name="Jaros S."/>
            <person name="Januszkiewicz K."/>
            <person name="Wedrychowicz H."/>
        </authorList>
    </citation>
    <scope>NUCLEOTIDE SEQUENCE [LARGE SCALE GENOMIC DNA]</scope>
    <source>
        <strain evidence="8 9">DSM 2631</strain>
    </source>
</reference>
<evidence type="ECO:0000256" key="5">
    <source>
        <dbReference type="ARBA" id="ARBA00023136"/>
    </source>
</evidence>
<dbReference type="NCBIfam" id="NF007790">
    <property type="entry name" value="PRK10484.1"/>
    <property type="match status" value="1"/>
</dbReference>
<feature type="transmembrane region" description="Helical" evidence="7">
    <location>
        <begin position="33"/>
        <end position="51"/>
    </location>
</feature>
<keyword evidence="4 7" id="KW-1133">Transmembrane helix</keyword>
<evidence type="ECO:0000256" key="2">
    <source>
        <dbReference type="ARBA" id="ARBA00006434"/>
    </source>
</evidence>
<dbReference type="Proteomes" id="UP000184035">
    <property type="component" value="Unassembled WGS sequence"/>
</dbReference>
<dbReference type="EMBL" id="FQVM01000001">
    <property type="protein sequence ID" value="SHE35907.1"/>
    <property type="molecule type" value="Genomic_DNA"/>
</dbReference>
<feature type="transmembrane region" description="Helical" evidence="7">
    <location>
        <begin position="190"/>
        <end position="210"/>
    </location>
</feature>
<dbReference type="NCBIfam" id="TIGR00813">
    <property type="entry name" value="sss"/>
    <property type="match status" value="1"/>
</dbReference>
<feature type="transmembrane region" description="Helical" evidence="7">
    <location>
        <begin position="71"/>
        <end position="92"/>
    </location>
</feature>
<dbReference type="Gene3D" id="1.20.1730.10">
    <property type="entry name" value="Sodium/glucose cotransporter"/>
    <property type="match status" value="1"/>
</dbReference>
<feature type="transmembrane region" description="Helical" evidence="7">
    <location>
        <begin position="542"/>
        <end position="560"/>
    </location>
</feature>
<feature type="transmembrane region" description="Helical" evidence="7">
    <location>
        <begin position="500"/>
        <end position="522"/>
    </location>
</feature>
<proteinExistence type="inferred from homology"/>
<feature type="transmembrane region" description="Helical" evidence="7">
    <location>
        <begin position="376"/>
        <end position="397"/>
    </location>
</feature>
<dbReference type="CDD" id="cd10328">
    <property type="entry name" value="SLC5sbd_YidK"/>
    <property type="match status" value="1"/>
</dbReference>
<dbReference type="PANTHER" id="PTHR11819">
    <property type="entry name" value="SOLUTE CARRIER FAMILY 5"/>
    <property type="match status" value="1"/>
</dbReference>
<dbReference type="PANTHER" id="PTHR11819:SF195">
    <property type="entry name" value="SODIUM_GLUCOSE COTRANSPORTER 4"/>
    <property type="match status" value="1"/>
</dbReference>
<dbReference type="PROSITE" id="PS50283">
    <property type="entry name" value="NA_SOLUT_SYMP_3"/>
    <property type="match status" value="1"/>
</dbReference>
<evidence type="ECO:0000313" key="9">
    <source>
        <dbReference type="Proteomes" id="UP000184035"/>
    </source>
</evidence>
<organism evidence="8 9">
    <name type="scientific">Clostridium fallax</name>
    <dbReference type="NCBI Taxonomy" id="1533"/>
    <lineage>
        <taxon>Bacteria</taxon>
        <taxon>Bacillati</taxon>
        <taxon>Bacillota</taxon>
        <taxon>Clostridia</taxon>
        <taxon>Eubacteriales</taxon>
        <taxon>Clostridiaceae</taxon>
        <taxon>Clostridium</taxon>
    </lineage>
</organism>
<feature type="transmembrane region" description="Helical" evidence="7">
    <location>
        <begin position="240"/>
        <end position="259"/>
    </location>
</feature>
<feature type="transmembrane region" description="Helical" evidence="7">
    <location>
        <begin position="328"/>
        <end position="355"/>
    </location>
</feature>
<keyword evidence="3 7" id="KW-0812">Transmembrane</keyword>
<comment type="subcellular location">
    <subcellularLocation>
        <location evidence="1">Membrane</location>
        <topology evidence="1">Multi-pass membrane protein</topology>
    </subcellularLocation>
</comment>
<sequence>MVLTIISFLFFTILVAVISYIKTKGTDTSAKGYFLAGRGLSAFVIASSMVLTSLSTEQLVGVNGASYESNFSIMAWTVTSIVPLIVLAVYLLPRYLKGGFTTVPEFFEERYDSATRRLMSLLFLVGYAFVLIPGSLYSGAVAFTQIFDIPNTFHISFNASLWIIIWATGIIGGIYAIFGGLKAVAVSDTLMGIGLFVGGSLIPIFGLIALGHGNFMSGVNTIITNYPEKLNAIGSASSSTPWQTIFTGILIINFFYWSTNQAIVQRSLGAKNLAEGQKGILIAGVMLLLLPLILNLPGTISYAMFGDTLKKADFAYPVLVAKVLPKPLLGFFTAAVLGAILSTFNGFINSAITLFCVDIYKPKFRPNASDKEILKVAKITGIIIAITSMCIAPLIQYGSEGVFLLLRRFAGFFNIPIVALVCIGFLNKRVSGKAARITVYAHVVLYFLLIWIFKINTNFANVMGGLFVFDILLMLILGLKLKRDVPYSMNSENKSNVNLCYWKYSALTSSLLIASLIYLYGLLSPIGIATKNSNPNFLLYSIIYWIISIVISLFLHSIFMKKVFNKNTILIEETNC</sequence>
<dbReference type="InterPro" id="IPR038377">
    <property type="entry name" value="Na/Glc_symporter_sf"/>
</dbReference>
<evidence type="ECO:0000256" key="3">
    <source>
        <dbReference type="ARBA" id="ARBA00022692"/>
    </source>
</evidence>
<dbReference type="OrthoDB" id="9814523at2"/>
<dbReference type="InterPro" id="IPR001734">
    <property type="entry name" value="Na/solute_symporter"/>
</dbReference>
<feature type="transmembrane region" description="Helical" evidence="7">
    <location>
        <begin position="459"/>
        <end position="479"/>
    </location>
</feature>
<feature type="transmembrane region" description="Helical" evidence="7">
    <location>
        <begin position="434"/>
        <end position="453"/>
    </location>
</feature>
<feature type="transmembrane region" description="Helical" evidence="7">
    <location>
        <begin position="159"/>
        <end position="178"/>
    </location>
</feature>
<evidence type="ECO:0000313" key="8">
    <source>
        <dbReference type="EMBL" id="SHE35907.1"/>
    </source>
</evidence>